<proteinExistence type="predicted"/>
<feature type="transmembrane region" description="Helical" evidence="6">
    <location>
        <begin position="314"/>
        <end position="341"/>
    </location>
</feature>
<evidence type="ECO:0000256" key="2">
    <source>
        <dbReference type="ARBA" id="ARBA00022475"/>
    </source>
</evidence>
<gene>
    <name evidence="8" type="ORF">SAMN02745724_04034</name>
</gene>
<comment type="subcellular location">
    <subcellularLocation>
        <location evidence="1">Cell membrane</location>
        <topology evidence="1">Multi-pass membrane protein</topology>
    </subcellularLocation>
</comment>
<name>A0A1I1QW37_9GAMM</name>
<dbReference type="PANTHER" id="PTHR30287">
    <property type="entry name" value="MEMBRANE COMPONENT OF PREDICTED ABC SUPERFAMILY METABOLITE UPTAKE TRANSPORTER"/>
    <property type="match status" value="1"/>
</dbReference>
<keyword evidence="5 6" id="KW-0472">Membrane</keyword>
<feature type="transmembrane region" description="Helical" evidence="6">
    <location>
        <begin position="772"/>
        <end position="795"/>
    </location>
</feature>
<reference evidence="8 9" key="1">
    <citation type="submission" date="2016-10" db="EMBL/GenBank/DDBJ databases">
        <authorList>
            <person name="de Groot N.N."/>
        </authorList>
    </citation>
    <scope>NUCLEOTIDE SEQUENCE [LARGE SCALE GENOMIC DNA]</scope>
    <source>
        <strain evidence="8 9">DSM 6059</strain>
    </source>
</reference>
<dbReference type="Proteomes" id="UP000198862">
    <property type="component" value="Unassembled WGS sequence"/>
</dbReference>
<dbReference type="STRING" id="1123010.SAMN02745724_04034"/>
<dbReference type="GO" id="GO:0005886">
    <property type="term" value="C:plasma membrane"/>
    <property type="evidence" value="ECO:0007669"/>
    <property type="project" value="UniProtKB-SubCell"/>
</dbReference>
<feature type="transmembrane region" description="Helical" evidence="6">
    <location>
        <begin position="480"/>
        <end position="498"/>
    </location>
</feature>
<dbReference type="Pfam" id="PF02687">
    <property type="entry name" value="FtsX"/>
    <property type="match status" value="2"/>
</dbReference>
<feature type="domain" description="ABC3 transporter permease C-terminal" evidence="7">
    <location>
        <begin position="723"/>
        <end position="836"/>
    </location>
</feature>
<dbReference type="InterPro" id="IPR003838">
    <property type="entry name" value="ABC3_permease_C"/>
</dbReference>
<dbReference type="InterPro" id="IPR038766">
    <property type="entry name" value="Membrane_comp_ABC_pdt"/>
</dbReference>
<keyword evidence="3 6" id="KW-0812">Transmembrane</keyword>
<evidence type="ECO:0000256" key="4">
    <source>
        <dbReference type="ARBA" id="ARBA00022989"/>
    </source>
</evidence>
<feature type="transmembrane region" description="Helical" evidence="6">
    <location>
        <begin position="361"/>
        <end position="381"/>
    </location>
</feature>
<feature type="transmembrane region" description="Helical" evidence="6">
    <location>
        <begin position="402"/>
        <end position="421"/>
    </location>
</feature>
<keyword evidence="2" id="KW-1003">Cell membrane</keyword>
<evidence type="ECO:0000313" key="8">
    <source>
        <dbReference type="EMBL" id="SFD26207.1"/>
    </source>
</evidence>
<evidence type="ECO:0000256" key="6">
    <source>
        <dbReference type="SAM" id="Phobius"/>
    </source>
</evidence>
<accession>A0A1I1QW37</accession>
<keyword evidence="9" id="KW-1185">Reference proteome</keyword>
<feature type="transmembrane region" description="Helical" evidence="6">
    <location>
        <begin position="717"/>
        <end position="737"/>
    </location>
</feature>
<evidence type="ECO:0000256" key="5">
    <source>
        <dbReference type="ARBA" id="ARBA00023136"/>
    </source>
</evidence>
<feature type="transmembrane region" description="Helical" evidence="6">
    <location>
        <begin position="427"/>
        <end position="445"/>
    </location>
</feature>
<feature type="domain" description="ABC3 transporter permease C-terminal" evidence="7">
    <location>
        <begin position="271"/>
        <end position="381"/>
    </location>
</feature>
<evidence type="ECO:0000256" key="3">
    <source>
        <dbReference type="ARBA" id="ARBA00022692"/>
    </source>
</evidence>
<dbReference type="PANTHER" id="PTHR30287:SF1">
    <property type="entry name" value="INNER MEMBRANE PROTEIN"/>
    <property type="match status" value="1"/>
</dbReference>
<organism evidence="8 9">
    <name type="scientific">Pseudoalteromonas denitrificans DSM 6059</name>
    <dbReference type="NCBI Taxonomy" id="1123010"/>
    <lineage>
        <taxon>Bacteria</taxon>
        <taxon>Pseudomonadati</taxon>
        <taxon>Pseudomonadota</taxon>
        <taxon>Gammaproteobacteria</taxon>
        <taxon>Alteromonadales</taxon>
        <taxon>Pseudoalteromonadaceae</taxon>
        <taxon>Pseudoalteromonas</taxon>
    </lineage>
</organism>
<feature type="transmembrane region" description="Helical" evidence="6">
    <location>
        <begin position="807"/>
        <end position="829"/>
    </location>
</feature>
<evidence type="ECO:0000259" key="7">
    <source>
        <dbReference type="Pfam" id="PF02687"/>
    </source>
</evidence>
<dbReference type="EMBL" id="FOLO01000044">
    <property type="protein sequence ID" value="SFD26207.1"/>
    <property type="molecule type" value="Genomic_DNA"/>
</dbReference>
<sequence length="845" mass="93246">MQDKNITPQALWVKLAFRLFFRELKRGELTIITAAIALAVLTVLTLSSVTDRIGQSIEQKSNTFIAADRKLGSAHPLPDEYKTKSKEYLLKTADQIFFDTMLFANDNLQLSSVKAVSKEYPLRGELIIKDDLTEQANDYAVKTGPTPGNIWLSESVLYALDIKIGDKVELGAMNLIAQKVLVEEPDAPFNIFSASRRVLINIEDVPATQVIQPGSRVYYAMLFAGDEDNIVSYYKWLKPKLSENQSWWGVKDKQSWLSGSVNRAEKFLLLAGLLGIMLAAVAIAVSAKRYCENQYDPVAMMKTLGGSRSNVRKIFVLHLSLVTIFAIAIGLLFGFALQLIAVDYLSQSMDQALPEASIRPWFIAIATGATCALMFSLKPLLDLFDIPPLRVLRRSLGDSIAVSKLHLLLSALTIFSLMLLFSGQWMISSILFLSSAALVGILYGISRLLFKAGRGIGLSPGSSWSLAIASLQKRASANSVQLVSFALAIKLLLFLLVLKNDIINDWQSQLPVDAPNAFLVNVTHEQLDPIENMLSAKGISTTGFYPTVRGRLNAVNDELLARDYSEQDNEKKDEEAKSGIGRELNLTWLTEVPSQNEITQGKWFDTGVTGEASVEEGLAERLELKIGDSIEILIGSERFNAKVTSFRKVNWSSLKPNFFIILSPDLLSSFPATYISALHVPKESKKSLNVLLKTYPTITMIDVDSFIKQIRSTISQVSIAIGFVLVIVMFCGGLVLISQVQASLQERMQEVVILRTLGAKGRLIKLATLYEFFLLGLIAGLVAAIFSDIALLLVQQHMFELAGKLHPMIWLVGPLIGAGFVSSLGYFMIAKTLKKNTSDLLRVLS</sequence>
<feature type="transmembrane region" description="Helical" evidence="6">
    <location>
        <begin position="267"/>
        <end position="287"/>
    </location>
</feature>
<feature type="transmembrane region" description="Helical" evidence="6">
    <location>
        <begin position="29"/>
        <end position="49"/>
    </location>
</feature>
<keyword evidence="4 6" id="KW-1133">Transmembrane helix</keyword>
<dbReference type="AlphaFoldDB" id="A0A1I1QW37"/>
<evidence type="ECO:0000313" key="9">
    <source>
        <dbReference type="Proteomes" id="UP000198862"/>
    </source>
</evidence>
<protein>
    <submittedName>
        <fullName evidence="8">Putative ABC transport system permease protein</fullName>
    </submittedName>
</protein>
<evidence type="ECO:0000256" key="1">
    <source>
        <dbReference type="ARBA" id="ARBA00004651"/>
    </source>
</evidence>